<evidence type="ECO:0000259" key="2">
    <source>
        <dbReference type="PROSITE" id="PS50967"/>
    </source>
</evidence>
<feature type="region of interest" description="Disordered" evidence="1">
    <location>
        <begin position="1"/>
        <end position="31"/>
    </location>
</feature>
<dbReference type="Pfam" id="PF00570">
    <property type="entry name" value="HRDC"/>
    <property type="match status" value="1"/>
</dbReference>
<dbReference type="RefSeq" id="WP_378535076.1">
    <property type="nucleotide sequence ID" value="NZ_JBHSBH010000011.1"/>
</dbReference>
<dbReference type="InterPro" id="IPR036397">
    <property type="entry name" value="RNaseH_sf"/>
</dbReference>
<dbReference type="InterPro" id="IPR002121">
    <property type="entry name" value="HRDC_dom"/>
</dbReference>
<dbReference type="PANTHER" id="PTHR47649">
    <property type="entry name" value="RIBONUCLEASE D"/>
    <property type="match status" value="1"/>
</dbReference>
<name>A0ABV8FSU4_9ACTN</name>
<dbReference type="Proteomes" id="UP001595847">
    <property type="component" value="Unassembled WGS sequence"/>
</dbReference>
<proteinExistence type="predicted"/>
<dbReference type="InterPro" id="IPR041605">
    <property type="entry name" value="Exo_C"/>
</dbReference>
<dbReference type="Gene3D" id="1.10.150.80">
    <property type="entry name" value="HRDC domain"/>
    <property type="match status" value="2"/>
</dbReference>
<protein>
    <submittedName>
        <fullName evidence="3">HRDC domain-containing protein</fullName>
    </submittedName>
</protein>
<dbReference type="EMBL" id="JBHSBH010000011">
    <property type="protein sequence ID" value="MFC3997803.1"/>
    <property type="molecule type" value="Genomic_DNA"/>
</dbReference>
<dbReference type="Pfam" id="PF18305">
    <property type="entry name" value="DNA_pol_A_exoN"/>
    <property type="match status" value="1"/>
</dbReference>
<dbReference type="InterPro" id="IPR002562">
    <property type="entry name" value="3'-5'_exonuclease_dom"/>
</dbReference>
<accession>A0ABV8FSU4</accession>
<dbReference type="InterPro" id="IPR051086">
    <property type="entry name" value="RNase_D-like"/>
</dbReference>
<evidence type="ECO:0000313" key="3">
    <source>
        <dbReference type="EMBL" id="MFC3997803.1"/>
    </source>
</evidence>
<dbReference type="PROSITE" id="PS50967">
    <property type="entry name" value="HRDC"/>
    <property type="match status" value="1"/>
</dbReference>
<feature type="region of interest" description="Disordered" evidence="1">
    <location>
        <begin position="320"/>
        <end position="340"/>
    </location>
</feature>
<evidence type="ECO:0000256" key="1">
    <source>
        <dbReference type="SAM" id="MobiDB-lite"/>
    </source>
</evidence>
<dbReference type="SMART" id="SM00341">
    <property type="entry name" value="HRDC"/>
    <property type="match status" value="1"/>
</dbReference>
<dbReference type="SUPFAM" id="SSF47819">
    <property type="entry name" value="HRDC-like"/>
    <property type="match status" value="1"/>
</dbReference>
<feature type="compositionally biased region" description="Polar residues" evidence="1">
    <location>
        <begin position="1"/>
        <end position="10"/>
    </location>
</feature>
<feature type="domain" description="HRDC" evidence="2">
    <location>
        <begin position="241"/>
        <end position="321"/>
    </location>
</feature>
<dbReference type="Gene3D" id="3.30.420.10">
    <property type="entry name" value="Ribonuclease H-like superfamily/Ribonuclease H"/>
    <property type="match status" value="1"/>
</dbReference>
<dbReference type="CDD" id="cd06142">
    <property type="entry name" value="RNaseD_exo"/>
    <property type="match status" value="1"/>
</dbReference>
<reference evidence="4" key="1">
    <citation type="journal article" date="2019" name="Int. J. Syst. Evol. Microbiol.">
        <title>The Global Catalogue of Microorganisms (GCM) 10K type strain sequencing project: providing services to taxonomists for standard genome sequencing and annotation.</title>
        <authorList>
            <consortium name="The Broad Institute Genomics Platform"/>
            <consortium name="The Broad Institute Genome Sequencing Center for Infectious Disease"/>
            <person name="Wu L."/>
            <person name="Ma J."/>
        </authorList>
    </citation>
    <scope>NUCLEOTIDE SEQUENCE [LARGE SCALE GENOMIC DNA]</scope>
    <source>
        <strain evidence="4">TBRC 1826</strain>
    </source>
</reference>
<keyword evidence="4" id="KW-1185">Reference proteome</keyword>
<organism evidence="3 4">
    <name type="scientific">Nocardiopsis sediminis</name>
    <dbReference type="NCBI Taxonomy" id="1778267"/>
    <lineage>
        <taxon>Bacteria</taxon>
        <taxon>Bacillati</taxon>
        <taxon>Actinomycetota</taxon>
        <taxon>Actinomycetes</taxon>
        <taxon>Streptosporangiales</taxon>
        <taxon>Nocardiopsidaceae</taxon>
        <taxon>Nocardiopsis</taxon>
    </lineage>
</organism>
<dbReference type="InterPro" id="IPR044876">
    <property type="entry name" value="HRDC_dom_sf"/>
</dbReference>
<sequence>MANVLNSKTGTPEPEHPPEQNGPEAPLLREPREGLPPVVADAAHLARVVEAFGAGSGPVAVDAERASGYRYGQRAYLVQLRREGAGSALIDPIACPDLTSLSEALAGAEMVLHAAHQDLPCLSEVGLRPAVLFDTELAGRLLGYQRVGLGSMVERVLGLRLAKEHSAVDWSVRPLPADWLTYAALDVEILVELRDALEAELAESGKLEWAREEFASVLAAPPKEPRTDPWRRTSGIHRVRNQRALGVVRELWQERDRIAQERDISPGRVLPDAGIVEAATALPRTAQELTALKPFSVRLARRYAQNWIKAISRARDLSAADLPQPSAPGDGPPPTNRWADRDPAAARRLEAARAAVGAIAERVTMPTENLLQPDAVRRLSWTPPEAAGTDAVAAHLRAHGAREWQVGLTAEALAQALEKAARTSS</sequence>
<dbReference type="InterPro" id="IPR012337">
    <property type="entry name" value="RNaseH-like_sf"/>
</dbReference>
<dbReference type="SUPFAM" id="SSF53098">
    <property type="entry name" value="Ribonuclease H-like"/>
    <property type="match status" value="1"/>
</dbReference>
<dbReference type="PANTHER" id="PTHR47649:SF1">
    <property type="entry name" value="RIBONUCLEASE D"/>
    <property type="match status" value="1"/>
</dbReference>
<dbReference type="InterPro" id="IPR010997">
    <property type="entry name" value="HRDC-like_sf"/>
</dbReference>
<evidence type="ECO:0000313" key="4">
    <source>
        <dbReference type="Proteomes" id="UP001595847"/>
    </source>
</evidence>
<gene>
    <name evidence="3" type="ORF">ACFOVU_17850</name>
</gene>
<dbReference type="SMART" id="SM00474">
    <property type="entry name" value="35EXOc"/>
    <property type="match status" value="1"/>
</dbReference>
<dbReference type="Pfam" id="PF01612">
    <property type="entry name" value="DNA_pol_A_exo1"/>
    <property type="match status" value="1"/>
</dbReference>
<comment type="caution">
    <text evidence="3">The sequence shown here is derived from an EMBL/GenBank/DDBJ whole genome shotgun (WGS) entry which is preliminary data.</text>
</comment>